<name>A0AAD9G6D1_BABDI</name>
<keyword evidence="5 10" id="KW-0418">Kinase</keyword>
<dbReference type="SUPFAM" id="SSF56112">
    <property type="entry name" value="Protein kinase-like (PK-like)"/>
    <property type="match status" value="1"/>
</dbReference>
<comment type="subunit">
    <text evidence="1">Monomer.</text>
</comment>
<dbReference type="PROSITE" id="PS00107">
    <property type="entry name" value="PROTEIN_KINASE_ATP"/>
    <property type="match status" value="1"/>
</dbReference>
<keyword evidence="3" id="KW-0808">Transferase</keyword>
<keyword evidence="2 8" id="KW-0723">Serine/threonine-protein kinase</keyword>
<feature type="binding site" evidence="7">
    <location>
        <position position="45"/>
    </location>
    <ligand>
        <name>ATP</name>
        <dbReference type="ChEBI" id="CHEBI:30616"/>
    </ligand>
</feature>
<protein>
    <submittedName>
        <fullName evidence="10">Protein kinase domain containing protein</fullName>
    </submittedName>
</protein>
<dbReference type="PROSITE" id="PS50011">
    <property type="entry name" value="PROTEIN_KINASE_DOM"/>
    <property type="match status" value="1"/>
</dbReference>
<dbReference type="Proteomes" id="UP001195914">
    <property type="component" value="Unassembled WGS sequence"/>
</dbReference>
<sequence>MLDPPAPDDITVVKDYLLLGTLGSGSFGKVRLGIHRRTGQKVAVKIINKRRMMHVGLLNKLGREIRAMSGTRHPHVIYIHELIDTTSTVFIVMEYVEGMLSSSSYLPCSVGGELFDYVSNNPRLSEYEAIRLLRQILSAVDFCHNHMVGCLLRVTISQICHRDIKPENILLDDKLNVKLGDFGLSNFMREGECLKTPCGSPNYASPEVICGKAYSGPEVDIWSCGIIFYALLCSSLPFDDDEMSILFNKIKVGTFHMPGYISKEAKWVLQRMLDVNPASRITMRELLRHPWFAGCNQVEDSLKPVEYTPDGDSGELPYHACGSTVPGEQDSLTTPKPGGVDAEVANSLALKFNHYTPRWSIGVSGFTSEEQCLQKLTETLKGLGYKWRFLPGYKLYCIRDEALVESASPQFSIQLYKMKHKCYMVDVKLCKGKILPSLEEGIKIKDALEQSLIDSLSLNL</sequence>
<dbReference type="PANTHER" id="PTHR24346">
    <property type="entry name" value="MAP/MICROTUBULE AFFINITY-REGULATING KINASE"/>
    <property type="match status" value="1"/>
</dbReference>
<dbReference type="GO" id="GO:0035556">
    <property type="term" value="P:intracellular signal transduction"/>
    <property type="evidence" value="ECO:0007669"/>
    <property type="project" value="TreeGrafter"/>
</dbReference>
<keyword evidence="4 7" id="KW-0547">Nucleotide-binding</keyword>
<dbReference type="PANTHER" id="PTHR24346:SF110">
    <property type="entry name" value="NON-SPECIFIC SERINE_THREONINE PROTEIN KINASE"/>
    <property type="match status" value="1"/>
</dbReference>
<evidence type="ECO:0000256" key="8">
    <source>
        <dbReference type="RuleBase" id="RU000304"/>
    </source>
</evidence>
<keyword evidence="11" id="KW-1185">Reference proteome</keyword>
<evidence type="ECO:0000313" key="10">
    <source>
        <dbReference type="EMBL" id="KAK1932643.1"/>
    </source>
</evidence>
<gene>
    <name evidence="10" type="ORF">X943_000107</name>
</gene>
<dbReference type="Gene3D" id="3.30.310.80">
    <property type="entry name" value="Kinase associated domain 1, KA1"/>
    <property type="match status" value="1"/>
</dbReference>
<evidence type="ECO:0000256" key="1">
    <source>
        <dbReference type="ARBA" id="ARBA00011245"/>
    </source>
</evidence>
<accession>A0AAD9G6D1</accession>
<dbReference type="SMART" id="SM00220">
    <property type="entry name" value="S_TKc"/>
    <property type="match status" value="1"/>
</dbReference>
<keyword evidence="6 7" id="KW-0067">ATP-binding</keyword>
<dbReference type="GO" id="GO:0005524">
    <property type="term" value="F:ATP binding"/>
    <property type="evidence" value="ECO:0007669"/>
    <property type="project" value="UniProtKB-UniRule"/>
</dbReference>
<dbReference type="EMBL" id="JAHBMH010000073">
    <property type="protein sequence ID" value="KAK1932643.1"/>
    <property type="molecule type" value="Genomic_DNA"/>
</dbReference>
<organism evidence="10 11">
    <name type="scientific">Babesia divergens</name>
    <dbReference type="NCBI Taxonomy" id="32595"/>
    <lineage>
        <taxon>Eukaryota</taxon>
        <taxon>Sar</taxon>
        <taxon>Alveolata</taxon>
        <taxon>Apicomplexa</taxon>
        <taxon>Aconoidasida</taxon>
        <taxon>Piroplasmida</taxon>
        <taxon>Babesiidae</taxon>
        <taxon>Babesia</taxon>
    </lineage>
</organism>
<evidence type="ECO:0000256" key="3">
    <source>
        <dbReference type="ARBA" id="ARBA00022679"/>
    </source>
</evidence>
<dbReference type="InterPro" id="IPR000719">
    <property type="entry name" value="Prot_kinase_dom"/>
</dbReference>
<evidence type="ECO:0000256" key="2">
    <source>
        <dbReference type="ARBA" id="ARBA00022527"/>
    </source>
</evidence>
<feature type="domain" description="Protein kinase" evidence="9">
    <location>
        <begin position="16"/>
        <end position="292"/>
    </location>
</feature>
<evidence type="ECO:0000259" key="9">
    <source>
        <dbReference type="PROSITE" id="PS50011"/>
    </source>
</evidence>
<dbReference type="GO" id="GO:0004674">
    <property type="term" value="F:protein serine/threonine kinase activity"/>
    <property type="evidence" value="ECO:0007669"/>
    <property type="project" value="UniProtKB-KW"/>
</dbReference>
<dbReference type="FunFam" id="1.10.510.10:FF:000571">
    <property type="entry name" value="Maternal embryonic leucine zipper kinase"/>
    <property type="match status" value="1"/>
</dbReference>
<comment type="caution">
    <text evidence="10">The sequence shown here is derived from an EMBL/GenBank/DDBJ whole genome shotgun (WGS) entry which is preliminary data.</text>
</comment>
<dbReference type="FunFam" id="3.30.200.20:FF:000003">
    <property type="entry name" value="Non-specific serine/threonine protein kinase"/>
    <property type="match status" value="1"/>
</dbReference>
<comment type="similarity">
    <text evidence="8">Belongs to the protein kinase superfamily.</text>
</comment>
<evidence type="ECO:0000256" key="4">
    <source>
        <dbReference type="ARBA" id="ARBA00022741"/>
    </source>
</evidence>
<dbReference type="Gene3D" id="1.10.510.10">
    <property type="entry name" value="Transferase(Phosphotransferase) domain 1"/>
    <property type="match status" value="1"/>
</dbReference>
<dbReference type="InterPro" id="IPR008271">
    <property type="entry name" value="Ser/Thr_kinase_AS"/>
</dbReference>
<evidence type="ECO:0000256" key="6">
    <source>
        <dbReference type="ARBA" id="ARBA00022840"/>
    </source>
</evidence>
<dbReference type="GO" id="GO:0005737">
    <property type="term" value="C:cytoplasm"/>
    <property type="evidence" value="ECO:0007669"/>
    <property type="project" value="TreeGrafter"/>
</dbReference>
<dbReference type="PROSITE" id="PS00108">
    <property type="entry name" value="PROTEIN_KINASE_ST"/>
    <property type="match status" value="1"/>
</dbReference>
<dbReference type="SUPFAM" id="SSF103243">
    <property type="entry name" value="KA1-like"/>
    <property type="match status" value="1"/>
</dbReference>
<dbReference type="InterPro" id="IPR028375">
    <property type="entry name" value="KA1/Ssp2_C"/>
</dbReference>
<dbReference type="AlphaFoldDB" id="A0AAD9G6D1"/>
<evidence type="ECO:0000256" key="5">
    <source>
        <dbReference type="ARBA" id="ARBA00022777"/>
    </source>
</evidence>
<dbReference type="Pfam" id="PF00069">
    <property type="entry name" value="Pkinase"/>
    <property type="match status" value="1"/>
</dbReference>
<proteinExistence type="inferred from homology"/>
<dbReference type="InterPro" id="IPR017441">
    <property type="entry name" value="Protein_kinase_ATP_BS"/>
</dbReference>
<evidence type="ECO:0000313" key="11">
    <source>
        <dbReference type="Proteomes" id="UP001195914"/>
    </source>
</evidence>
<reference evidence="10" key="2">
    <citation type="submission" date="2021-05" db="EMBL/GenBank/DDBJ databases">
        <authorList>
            <person name="Pain A."/>
        </authorList>
    </citation>
    <scope>NUCLEOTIDE SEQUENCE</scope>
    <source>
        <strain evidence="10">1802A</strain>
    </source>
</reference>
<reference evidence="10" key="1">
    <citation type="journal article" date="2014" name="Nucleic Acids Res.">
        <title>The evolutionary dynamics of variant antigen genes in Babesia reveal a history of genomic innovation underlying host-parasite interaction.</title>
        <authorList>
            <person name="Jackson A.P."/>
            <person name="Otto T.D."/>
            <person name="Darby A."/>
            <person name="Ramaprasad A."/>
            <person name="Xia D."/>
            <person name="Echaide I.E."/>
            <person name="Farber M."/>
            <person name="Gahlot S."/>
            <person name="Gamble J."/>
            <person name="Gupta D."/>
            <person name="Gupta Y."/>
            <person name="Jackson L."/>
            <person name="Malandrin L."/>
            <person name="Malas T.B."/>
            <person name="Moussa E."/>
            <person name="Nair M."/>
            <person name="Reid A.J."/>
            <person name="Sanders M."/>
            <person name="Sharma J."/>
            <person name="Tracey A."/>
            <person name="Quail M.A."/>
            <person name="Weir W."/>
            <person name="Wastling J.M."/>
            <person name="Hall N."/>
            <person name="Willadsen P."/>
            <person name="Lingelbach K."/>
            <person name="Shiels B."/>
            <person name="Tait A."/>
            <person name="Berriman M."/>
            <person name="Allred D.R."/>
            <person name="Pain A."/>
        </authorList>
    </citation>
    <scope>NUCLEOTIDE SEQUENCE</scope>
    <source>
        <strain evidence="10">1802A</strain>
    </source>
</reference>
<dbReference type="InterPro" id="IPR011009">
    <property type="entry name" value="Kinase-like_dom_sf"/>
</dbReference>
<evidence type="ECO:0000256" key="7">
    <source>
        <dbReference type="PROSITE-ProRule" id="PRU10141"/>
    </source>
</evidence>